<feature type="domain" description="Glycosyl hydrolase family 13 catalytic" evidence="5">
    <location>
        <begin position="10"/>
        <end position="406"/>
    </location>
</feature>
<accession>A0A1L8V069</accession>
<dbReference type="Gene3D" id="3.20.20.80">
    <property type="entry name" value="Glycosidases"/>
    <property type="match status" value="1"/>
</dbReference>
<evidence type="ECO:0000256" key="2">
    <source>
        <dbReference type="ARBA" id="ARBA00022801"/>
    </source>
</evidence>
<dbReference type="CDD" id="cd11333">
    <property type="entry name" value="AmyAc_SI_OligoGlu_DGase"/>
    <property type="match status" value="1"/>
</dbReference>
<evidence type="ECO:0000313" key="7">
    <source>
        <dbReference type="EMBL" id="GEL81045.1"/>
    </source>
</evidence>
<dbReference type="EMBL" id="MSTR01000013">
    <property type="protein sequence ID" value="ONN41675.1"/>
    <property type="molecule type" value="Genomic_DNA"/>
</dbReference>
<reference evidence="8 13" key="4">
    <citation type="submission" date="2020-04" db="EMBL/GenBank/DDBJ databases">
        <authorList>
            <person name="Abaymova A."/>
            <person name="Teymurazov M."/>
            <person name="Tazyna O."/>
            <person name="Chatushin Y."/>
            <person name="Svetoch E."/>
            <person name="Pereligyn V."/>
            <person name="Pohylenko V."/>
            <person name="Platonov M."/>
            <person name="Kartsev N."/>
            <person name="Skryabin Y."/>
            <person name="Sizova A."/>
            <person name="Solomentsev V."/>
            <person name="Kislichkina A."/>
            <person name="Bogun A."/>
        </authorList>
    </citation>
    <scope>NUCLEOTIDE SEQUENCE [LARGE SCALE GENOMIC DNA]</scope>
    <source>
        <strain evidence="8">SCPM-O-B-8398</strain>
        <strain evidence="13">SCPM-O-B-8398 (E28)</strain>
    </source>
</reference>
<reference evidence="6 12" key="2">
    <citation type="submission" date="2019-07" db="EMBL/GenBank/DDBJ databases">
        <title>antibiotic susceptibility of plant-derived lactic acid bacteria.</title>
        <authorList>
            <person name="Sugiyama M."/>
            <person name="Noda M."/>
        </authorList>
    </citation>
    <scope>NUCLEOTIDE SEQUENCE [LARGE SCALE GENOMIC DNA]</scope>
    <source>
        <strain evidence="6 12">15-1A</strain>
    </source>
</reference>
<dbReference type="Pfam" id="PF00128">
    <property type="entry name" value="Alpha-amylase"/>
    <property type="match status" value="1"/>
</dbReference>
<organism evidence="9 10">
    <name type="scientific">Enterococcus mundtii</name>
    <dbReference type="NCBI Taxonomy" id="53346"/>
    <lineage>
        <taxon>Bacteria</taxon>
        <taxon>Bacillati</taxon>
        <taxon>Bacillota</taxon>
        <taxon>Bacilli</taxon>
        <taxon>Lactobacillales</taxon>
        <taxon>Enterococcaceae</taxon>
        <taxon>Enterococcus</taxon>
    </lineage>
</organism>
<reference evidence="7 11" key="3">
    <citation type="submission" date="2019-07" db="EMBL/GenBank/DDBJ databases">
        <title>Whole genome shotgun sequence of Enterococcus mundtii NBRC 100490.</title>
        <authorList>
            <person name="Hosoyama A."/>
            <person name="Uohara A."/>
            <person name="Ohji S."/>
            <person name="Ichikawa N."/>
        </authorList>
    </citation>
    <scope>NUCLEOTIDE SEQUENCE [LARGE SCALE GENOMIC DNA]</scope>
    <source>
        <strain evidence="7 11">NBRC 100490</strain>
    </source>
</reference>
<dbReference type="Proteomes" id="UP000189299">
    <property type="component" value="Unassembled WGS sequence"/>
</dbReference>
<dbReference type="OrthoDB" id="9805159at2"/>
<dbReference type="NCBIfam" id="NF008183">
    <property type="entry name" value="PRK10933.1"/>
    <property type="match status" value="1"/>
</dbReference>
<dbReference type="InterPro" id="IPR012769">
    <property type="entry name" value="Trehalose_TreC"/>
</dbReference>
<evidence type="ECO:0000313" key="10">
    <source>
        <dbReference type="Proteomes" id="UP000189299"/>
    </source>
</evidence>
<dbReference type="InterPro" id="IPR006047">
    <property type="entry name" value="GH13_cat_dom"/>
</dbReference>
<evidence type="ECO:0000313" key="6">
    <source>
        <dbReference type="EMBL" id="BBM15263.1"/>
    </source>
</evidence>
<dbReference type="STRING" id="53346.A5802_002772"/>
<dbReference type="Gene3D" id="2.60.40.1180">
    <property type="entry name" value="Golgi alpha-mannosidase II"/>
    <property type="match status" value="1"/>
</dbReference>
<dbReference type="FunFam" id="3.20.20.80:FF:000064">
    <property type="entry name" value="Oligo-1,6-glucosidase"/>
    <property type="match status" value="1"/>
</dbReference>
<dbReference type="InterPro" id="IPR017853">
    <property type="entry name" value="GH"/>
</dbReference>
<proteinExistence type="inferred from homology"/>
<dbReference type="InterPro" id="IPR013780">
    <property type="entry name" value="Glyco_hydro_b"/>
</dbReference>
<dbReference type="EMBL" id="JABCAG010000004">
    <property type="protein sequence ID" value="NMP57388.1"/>
    <property type="molecule type" value="Genomic_DNA"/>
</dbReference>
<gene>
    <name evidence="7" type="primary">treC</name>
    <name evidence="9" type="ORF">BTN92_12545</name>
    <name evidence="6" type="ORF">EM151A_2072</name>
    <name evidence="7" type="ORF">EMU01_21890</name>
    <name evidence="8" type="ORF">HI921_02740</name>
</gene>
<name>A0A1L8V069_ENTMU</name>
<dbReference type="PANTHER" id="PTHR10357:SF217">
    <property type="entry name" value="TREHALOSE-6-PHOSPHATE HYDROLASE"/>
    <property type="match status" value="1"/>
</dbReference>
<dbReference type="Pfam" id="PF23915">
    <property type="entry name" value="SusG_C"/>
    <property type="match status" value="1"/>
</dbReference>
<evidence type="ECO:0000256" key="3">
    <source>
        <dbReference type="ARBA" id="ARBA00023295"/>
    </source>
</evidence>
<dbReference type="NCBIfam" id="TIGR02403">
    <property type="entry name" value="trehalose_treC"/>
    <property type="match status" value="1"/>
</dbReference>
<dbReference type="Gene3D" id="3.90.400.10">
    <property type="entry name" value="Oligo-1,6-glucosidase, Domain 2"/>
    <property type="match status" value="1"/>
</dbReference>
<keyword evidence="3 8" id="KW-0326">Glycosidase</keyword>
<keyword evidence="11" id="KW-1185">Reference proteome</keyword>
<dbReference type="EC" id="3.2.1.93" evidence="4"/>
<dbReference type="Proteomes" id="UP000557857">
    <property type="component" value="Unassembled WGS sequence"/>
</dbReference>
<dbReference type="InterPro" id="IPR045857">
    <property type="entry name" value="O16G_dom_2"/>
</dbReference>
<keyword evidence="2 8" id="KW-0378">Hydrolase</keyword>
<dbReference type="RefSeq" id="WP_023519084.1">
    <property type="nucleotide sequence ID" value="NZ_AP019810.1"/>
</dbReference>
<dbReference type="PANTHER" id="PTHR10357">
    <property type="entry name" value="ALPHA-AMYLASE FAMILY MEMBER"/>
    <property type="match status" value="1"/>
</dbReference>
<dbReference type="GO" id="GO:0005993">
    <property type="term" value="P:trehalose catabolic process"/>
    <property type="evidence" value="ECO:0007669"/>
    <property type="project" value="InterPro"/>
</dbReference>
<dbReference type="GO" id="GO:0004556">
    <property type="term" value="F:alpha-amylase activity"/>
    <property type="evidence" value="ECO:0007669"/>
    <property type="project" value="TreeGrafter"/>
</dbReference>
<sequence>MAFTEKVIYQIYPKSYRDTNGDGIGDLPGVKEKLPYLNELGIDMIWLNPFYPSPQKDNGYDISDYQAIDPLFGTMADFEELVAEAKKYQIDIMLDMVLNHVSIEHEWFQKALAGDKYYQDFFILRDEPTDWVSKFGGNAWAPFGETGKYYLHLYDKTQADLNWRNEAVQQELFKVVRFWMDKGVKGFRFDVINVIGKDEELKNNAENEGKAEYTDKPITHTYLQRLNKETFGQDPEIITVGEMSSTTIENCLLYTSPERNELSMVFNFHHLKVDYENGNKWTTPPFDFEELKRLFHTWGEEMSAGNGWNALFLNNHDQPRALNRFVDVEQYRKQGAEMLATMIHLNRGTPYIYMGEEIGMIDPDFDSISDYRDIESLNAYNLLQEQGFTPEEAFRRIKAKSRDNSRTPMQWTDEPQAGFTSGTPWLPLASKHQTINVANEQKQEQSIFAYYQRLIQLRKTYPVIANGDYKAYAPEHPQVYGYLRQTDHQKLLVLTNFYAKETSVELPEEFVGAEVLISNYPTTVEKEMKLQPYQAVALLVQGK</sequence>
<dbReference type="FunFam" id="2.60.40.1180:FF:000007">
    <property type="entry name" value="Sucrose isomerase"/>
    <property type="match status" value="1"/>
</dbReference>
<evidence type="ECO:0000313" key="9">
    <source>
        <dbReference type="EMBL" id="ONN41675.1"/>
    </source>
</evidence>
<dbReference type="AlphaFoldDB" id="A0A1L8V069"/>
<dbReference type="GeneID" id="60998246"/>
<comment type="similarity">
    <text evidence="1">Belongs to the glycosyl hydrolase 13 family.</text>
</comment>
<protein>
    <recommendedName>
        <fullName evidence="4">Alpha,alpha-phosphotrehalase</fullName>
        <ecNumber evidence="4">3.2.1.93</ecNumber>
    </recommendedName>
</protein>
<dbReference type="Proteomes" id="UP000321175">
    <property type="component" value="Unassembled WGS sequence"/>
</dbReference>
<dbReference type="EMBL" id="AP019810">
    <property type="protein sequence ID" value="BBM15263.1"/>
    <property type="molecule type" value="Genomic_DNA"/>
</dbReference>
<evidence type="ECO:0000256" key="4">
    <source>
        <dbReference type="NCBIfam" id="TIGR02403"/>
    </source>
</evidence>
<evidence type="ECO:0000256" key="1">
    <source>
        <dbReference type="ARBA" id="ARBA00008061"/>
    </source>
</evidence>
<dbReference type="InterPro" id="IPR056300">
    <property type="entry name" value="SusG-like_C"/>
</dbReference>
<evidence type="ECO:0000313" key="8">
    <source>
        <dbReference type="EMBL" id="NMP57388.1"/>
    </source>
</evidence>
<reference evidence="9 10" key="1">
    <citation type="submission" date="2016-12" db="EMBL/GenBank/DDBJ databases">
        <authorList>
            <person name="Song W.-J."/>
            <person name="Kurnit D.M."/>
        </authorList>
    </citation>
    <scope>NUCLEOTIDE SEQUENCE [LARGE SCALE GENOMIC DNA]</scope>
    <source>
        <strain evidence="9 10">CGB1038-1_S1</strain>
    </source>
</reference>
<dbReference type="SUPFAM" id="SSF51011">
    <property type="entry name" value="Glycosyl hydrolase domain"/>
    <property type="match status" value="1"/>
</dbReference>
<dbReference type="SMART" id="SM00642">
    <property type="entry name" value="Aamy"/>
    <property type="match status" value="1"/>
</dbReference>
<dbReference type="EMBL" id="BJWA01000016">
    <property type="protein sequence ID" value="GEL81045.1"/>
    <property type="molecule type" value="Genomic_DNA"/>
</dbReference>
<evidence type="ECO:0000313" key="12">
    <source>
        <dbReference type="Proteomes" id="UP000509460"/>
    </source>
</evidence>
<evidence type="ECO:0000259" key="5">
    <source>
        <dbReference type="SMART" id="SM00642"/>
    </source>
</evidence>
<evidence type="ECO:0000313" key="11">
    <source>
        <dbReference type="Proteomes" id="UP000321175"/>
    </source>
</evidence>
<dbReference type="SUPFAM" id="SSF51445">
    <property type="entry name" value="(Trans)glycosidases"/>
    <property type="match status" value="1"/>
</dbReference>
<dbReference type="GO" id="GO:0008788">
    <property type="term" value="F:alpha,alpha-phosphotrehalase activity"/>
    <property type="evidence" value="ECO:0007669"/>
    <property type="project" value="UniProtKB-UniRule"/>
</dbReference>
<dbReference type="GO" id="GO:0005737">
    <property type="term" value="C:cytoplasm"/>
    <property type="evidence" value="ECO:0007669"/>
    <property type="project" value="UniProtKB-UniRule"/>
</dbReference>
<evidence type="ECO:0000313" key="13">
    <source>
        <dbReference type="Proteomes" id="UP000557857"/>
    </source>
</evidence>
<dbReference type="Proteomes" id="UP000509460">
    <property type="component" value="Chromosome"/>
</dbReference>